<protein>
    <submittedName>
        <fullName evidence="3">Flavin reductase (DIM6/NTAB) family NADH-FMN oxidoreductase RutF</fullName>
    </submittedName>
</protein>
<dbReference type="GO" id="GO:0010181">
    <property type="term" value="F:FMN binding"/>
    <property type="evidence" value="ECO:0007669"/>
    <property type="project" value="InterPro"/>
</dbReference>
<dbReference type="Pfam" id="PF01613">
    <property type="entry name" value="Flavin_Reduct"/>
    <property type="match status" value="1"/>
</dbReference>
<dbReference type="SMART" id="SM00903">
    <property type="entry name" value="Flavin_Reduct"/>
    <property type="match status" value="1"/>
</dbReference>
<comment type="caution">
    <text evidence="3">The sequence shown here is derived from an EMBL/GenBank/DDBJ whole genome shotgun (WGS) entry which is preliminary data.</text>
</comment>
<organism evidence="3 4">
    <name type="scientific">Saccharothrix variisporea</name>
    <dbReference type="NCBI Taxonomy" id="543527"/>
    <lineage>
        <taxon>Bacteria</taxon>
        <taxon>Bacillati</taxon>
        <taxon>Actinomycetota</taxon>
        <taxon>Actinomycetes</taxon>
        <taxon>Pseudonocardiales</taxon>
        <taxon>Pseudonocardiaceae</taxon>
        <taxon>Saccharothrix</taxon>
    </lineage>
</organism>
<dbReference type="InterPro" id="IPR012349">
    <property type="entry name" value="Split_barrel_FMN-bd"/>
</dbReference>
<evidence type="ECO:0000313" key="4">
    <source>
        <dbReference type="Proteomes" id="UP000272729"/>
    </source>
</evidence>
<sequence>MHRELRLAMRNFATGVCIASTFRDGPDGREHDAVTVNSLLSLSLQPPLVALSLHRDSGFLRDLLASGVWSVSILDIGADDVARTFARGRAERAHAIDTLSTSVGTRTGTLVVDAPSWMECELRRHIEVGDHVMVVGEVVAVGLQERRPPLIFLHGRYQTLGEVR</sequence>
<reference evidence="3 4" key="1">
    <citation type="submission" date="2018-10" db="EMBL/GenBank/DDBJ databases">
        <title>Sequencing the genomes of 1000 actinobacteria strains.</title>
        <authorList>
            <person name="Klenk H.-P."/>
        </authorList>
    </citation>
    <scope>NUCLEOTIDE SEQUENCE [LARGE SCALE GENOMIC DNA]</scope>
    <source>
        <strain evidence="3 4">DSM 43911</strain>
    </source>
</reference>
<dbReference type="EMBL" id="RBXR01000001">
    <property type="protein sequence ID" value="RKT74597.1"/>
    <property type="molecule type" value="Genomic_DNA"/>
</dbReference>
<evidence type="ECO:0000256" key="1">
    <source>
        <dbReference type="ARBA" id="ARBA00023002"/>
    </source>
</evidence>
<dbReference type="InterPro" id="IPR050268">
    <property type="entry name" value="NADH-dep_flavin_reductase"/>
</dbReference>
<evidence type="ECO:0000313" key="3">
    <source>
        <dbReference type="EMBL" id="RKT74597.1"/>
    </source>
</evidence>
<dbReference type="OrthoDB" id="3677205at2"/>
<dbReference type="PANTHER" id="PTHR30466">
    <property type="entry name" value="FLAVIN REDUCTASE"/>
    <property type="match status" value="1"/>
</dbReference>
<feature type="domain" description="Flavin reductase like" evidence="2">
    <location>
        <begin position="9"/>
        <end position="159"/>
    </location>
</feature>
<dbReference type="SUPFAM" id="SSF50475">
    <property type="entry name" value="FMN-binding split barrel"/>
    <property type="match status" value="1"/>
</dbReference>
<keyword evidence="1" id="KW-0560">Oxidoreductase</keyword>
<dbReference type="PANTHER" id="PTHR30466:SF1">
    <property type="entry name" value="FMN REDUCTASE (NADH) RUTF"/>
    <property type="match status" value="1"/>
</dbReference>
<evidence type="ECO:0000259" key="2">
    <source>
        <dbReference type="SMART" id="SM00903"/>
    </source>
</evidence>
<accession>A0A495XKF5</accession>
<keyword evidence="4" id="KW-1185">Reference proteome</keyword>
<dbReference type="AlphaFoldDB" id="A0A495XKF5"/>
<dbReference type="Proteomes" id="UP000272729">
    <property type="component" value="Unassembled WGS sequence"/>
</dbReference>
<dbReference type="RefSeq" id="WP_121229491.1">
    <property type="nucleotide sequence ID" value="NZ_JBIUBA010000006.1"/>
</dbReference>
<dbReference type="GO" id="GO:0042602">
    <property type="term" value="F:riboflavin reductase (NADPH) activity"/>
    <property type="evidence" value="ECO:0007669"/>
    <property type="project" value="TreeGrafter"/>
</dbReference>
<dbReference type="Gene3D" id="2.30.110.10">
    <property type="entry name" value="Electron Transport, Fmn-binding Protein, Chain A"/>
    <property type="match status" value="1"/>
</dbReference>
<name>A0A495XKF5_9PSEU</name>
<dbReference type="InterPro" id="IPR002563">
    <property type="entry name" value="Flavin_Rdtase-like_dom"/>
</dbReference>
<proteinExistence type="predicted"/>
<gene>
    <name evidence="3" type="ORF">DFJ66_7960</name>
</gene>